<evidence type="ECO:0000313" key="1">
    <source>
        <dbReference type="EMBL" id="CBI39151.3"/>
    </source>
</evidence>
<dbReference type="AlphaFoldDB" id="D7U8T7"/>
<dbReference type="Proteomes" id="UP000009183">
    <property type="component" value="Chromosome 5"/>
</dbReference>
<reference evidence="2" key="1">
    <citation type="journal article" date="2007" name="Nature">
        <title>The grapevine genome sequence suggests ancestral hexaploidization in major angiosperm phyla.</title>
        <authorList>
            <consortium name="The French-Italian Public Consortium for Grapevine Genome Characterization."/>
            <person name="Jaillon O."/>
            <person name="Aury J.-M."/>
            <person name="Noel B."/>
            <person name="Policriti A."/>
            <person name="Clepet C."/>
            <person name="Casagrande A."/>
            <person name="Choisne N."/>
            <person name="Aubourg S."/>
            <person name="Vitulo N."/>
            <person name="Jubin C."/>
            <person name="Vezzi A."/>
            <person name="Legeai F."/>
            <person name="Hugueney P."/>
            <person name="Dasilva C."/>
            <person name="Horner D."/>
            <person name="Mica E."/>
            <person name="Jublot D."/>
            <person name="Poulain J."/>
            <person name="Bruyere C."/>
            <person name="Billault A."/>
            <person name="Segurens B."/>
            <person name="Gouyvenoux M."/>
            <person name="Ugarte E."/>
            <person name="Cattonaro F."/>
            <person name="Anthouard V."/>
            <person name="Vico V."/>
            <person name="Del Fabbro C."/>
            <person name="Alaux M."/>
            <person name="Di Gaspero G."/>
            <person name="Dumas V."/>
            <person name="Felice N."/>
            <person name="Paillard S."/>
            <person name="Juman I."/>
            <person name="Moroldo M."/>
            <person name="Scalabrin S."/>
            <person name="Canaguier A."/>
            <person name="Le Clainche I."/>
            <person name="Malacrida G."/>
            <person name="Durand E."/>
            <person name="Pesole G."/>
            <person name="Laucou V."/>
            <person name="Chatelet P."/>
            <person name="Merdinoglu D."/>
            <person name="Delledonne M."/>
            <person name="Pezzotti M."/>
            <person name="Lecharny A."/>
            <person name="Scarpelli C."/>
            <person name="Artiguenave F."/>
            <person name="Pe M.E."/>
            <person name="Valle G."/>
            <person name="Morgante M."/>
            <person name="Caboche M."/>
            <person name="Adam-Blondon A.-F."/>
            <person name="Weissenbach J."/>
            <person name="Quetier F."/>
            <person name="Wincker P."/>
        </authorList>
    </citation>
    <scope>NUCLEOTIDE SEQUENCE [LARGE SCALE GENOMIC DNA]</scope>
    <source>
        <strain evidence="2">cv. Pinot noir / PN40024</strain>
    </source>
</reference>
<accession>D7U8T7</accession>
<dbReference type="EMBL" id="FN596743">
    <property type="protein sequence ID" value="CBI39151.3"/>
    <property type="molecule type" value="Genomic_DNA"/>
</dbReference>
<protein>
    <submittedName>
        <fullName evidence="1">Uncharacterized protein</fullName>
    </submittedName>
</protein>
<organism evidence="1 2">
    <name type="scientific">Vitis vinifera</name>
    <name type="common">Grape</name>
    <dbReference type="NCBI Taxonomy" id="29760"/>
    <lineage>
        <taxon>Eukaryota</taxon>
        <taxon>Viridiplantae</taxon>
        <taxon>Streptophyta</taxon>
        <taxon>Embryophyta</taxon>
        <taxon>Tracheophyta</taxon>
        <taxon>Spermatophyta</taxon>
        <taxon>Magnoliopsida</taxon>
        <taxon>eudicotyledons</taxon>
        <taxon>Gunneridae</taxon>
        <taxon>Pentapetalae</taxon>
        <taxon>rosids</taxon>
        <taxon>Vitales</taxon>
        <taxon>Vitaceae</taxon>
        <taxon>Viteae</taxon>
        <taxon>Vitis</taxon>
    </lineage>
</organism>
<sequence length="35" mass="4002">MYFELFCLCLIFSNSTKNLIKTCFVVNGLTGLDRP</sequence>
<keyword evidence="2" id="KW-1185">Reference proteome</keyword>
<dbReference type="PaxDb" id="29760-VIT_05s0124g00050.t01"/>
<gene>
    <name evidence="1" type="ordered locus">VIT_05s0124g00050</name>
</gene>
<evidence type="ECO:0000313" key="2">
    <source>
        <dbReference type="Proteomes" id="UP000009183"/>
    </source>
</evidence>
<proteinExistence type="predicted"/>
<dbReference type="HOGENOM" id="CLU_3369480_0_0_1"/>
<name>D7U8T7_VITVI</name>
<dbReference type="InParanoid" id="D7U8T7"/>